<proteinExistence type="predicted"/>
<evidence type="ECO:0000313" key="3">
    <source>
        <dbReference type="Proteomes" id="UP000015454"/>
    </source>
</evidence>
<dbReference type="RefSeq" id="WP_010568791.1">
    <property type="nucleotide sequence ID" value="NZ_AHMO02000008.1"/>
</dbReference>
<comment type="caution">
    <text evidence="2">The sequence shown here is derived from an EMBL/GenBank/DDBJ whole genome shotgun (WGS) entry which is preliminary data.</text>
</comment>
<sequence length="62" mass="7009">MKQTKCKTILVLMFFSSLRNLSAKSYVFGSIGTQFDLGRLGKTITQDGQNAYSYYDVQSSDR</sequence>
<name>T0GCS8_9LEPT</name>
<reference evidence="2" key="1">
    <citation type="submission" date="2013-05" db="EMBL/GenBank/DDBJ databases">
        <authorList>
            <person name="Harkins D.M."/>
            <person name="Durkin A.S."/>
            <person name="Brinkac L.M."/>
            <person name="Haft D.H."/>
            <person name="Selengut J.D."/>
            <person name="Sanka R."/>
            <person name="DePew J."/>
            <person name="Purushe J."/>
            <person name="Hartskeerl R.A."/>
            <person name="Ahmed A."/>
            <person name="van der Linden H."/>
            <person name="Goris M.G.A."/>
            <person name="Vinetz J.M."/>
            <person name="Sutton G.G."/>
            <person name="Nierman W.C."/>
            <person name="Fouts D.E."/>
        </authorList>
    </citation>
    <scope>NUCLEOTIDE SEQUENCE [LARGE SCALE GENOMIC DNA]</scope>
    <source>
        <strain evidence="2">5399</strain>
    </source>
</reference>
<evidence type="ECO:0000313" key="2">
    <source>
        <dbReference type="EMBL" id="EQA44589.1"/>
    </source>
</evidence>
<gene>
    <name evidence="2" type="ORF">LEP1GSC050_4192</name>
</gene>
<dbReference type="AlphaFoldDB" id="T0GCS8"/>
<organism evidence="2 3">
    <name type="scientific">Leptospira broomii serovar Hurstbridge str. 5399</name>
    <dbReference type="NCBI Taxonomy" id="1049789"/>
    <lineage>
        <taxon>Bacteria</taxon>
        <taxon>Pseudomonadati</taxon>
        <taxon>Spirochaetota</taxon>
        <taxon>Spirochaetia</taxon>
        <taxon>Leptospirales</taxon>
        <taxon>Leptospiraceae</taxon>
        <taxon>Leptospira</taxon>
    </lineage>
</organism>
<keyword evidence="3" id="KW-1185">Reference proteome</keyword>
<accession>T0GCS8</accession>
<feature type="signal peptide" evidence="1">
    <location>
        <begin position="1"/>
        <end position="23"/>
    </location>
</feature>
<evidence type="ECO:0000256" key="1">
    <source>
        <dbReference type="SAM" id="SignalP"/>
    </source>
</evidence>
<feature type="chain" id="PRO_5004563054" evidence="1">
    <location>
        <begin position="24"/>
        <end position="62"/>
    </location>
</feature>
<keyword evidence="1" id="KW-0732">Signal</keyword>
<dbReference type="EMBL" id="AHMO02000008">
    <property type="protein sequence ID" value="EQA44589.1"/>
    <property type="molecule type" value="Genomic_DNA"/>
</dbReference>
<dbReference type="Proteomes" id="UP000015454">
    <property type="component" value="Unassembled WGS sequence"/>
</dbReference>
<protein>
    <submittedName>
        <fullName evidence="2">Uncharacterized protein</fullName>
    </submittedName>
</protein>